<feature type="signal peptide" evidence="1">
    <location>
        <begin position="1"/>
        <end position="17"/>
    </location>
</feature>
<gene>
    <name evidence="2" type="ORF">R9Z33_13175</name>
</gene>
<keyword evidence="3" id="KW-1185">Reference proteome</keyword>
<organism evidence="2 3">
    <name type="scientific">Sediminicoccus rosea</name>
    <dbReference type="NCBI Taxonomy" id="1225128"/>
    <lineage>
        <taxon>Bacteria</taxon>
        <taxon>Pseudomonadati</taxon>
        <taxon>Pseudomonadota</taxon>
        <taxon>Alphaproteobacteria</taxon>
        <taxon>Acetobacterales</taxon>
        <taxon>Roseomonadaceae</taxon>
        <taxon>Sediminicoccus</taxon>
    </lineage>
</organism>
<evidence type="ECO:0000256" key="1">
    <source>
        <dbReference type="SAM" id="SignalP"/>
    </source>
</evidence>
<feature type="chain" id="PRO_5047314011" evidence="1">
    <location>
        <begin position="18"/>
        <end position="129"/>
    </location>
</feature>
<proteinExistence type="predicted"/>
<dbReference type="RefSeq" id="WP_318647038.1">
    <property type="nucleotide sequence ID" value="NZ_CP137852.1"/>
</dbReference>
<protein>
    <submittedName>
        <fullName evidence="2">Uncharacterized protein</fullName>
    </submittedName>
</protein>
<dbReference type="EMBL" id="CP137852">
    <property type="protein sequence ID" value="WPB83057.1"/>
    <property type="molecule type" value="Genomic_DNA"/>
</dbReference>
<reference evidence="2 3" key="1">
    <citation type="submission" date="2023-11" db="EMBL/GenBank/DDBJ databases">
        <title>Arctic aerobic anoxygenic photoheterotroph Sediminicoccus rosea KRV36 adapts its photosynthesis to long days of polar summer.</title>
        <authorList>
            <person name="Tomasch J."/>
            <person name="Kopejtka K."/>
            <person name="Bily T."/>
            <person name="Gardiner A.T."/>
            <person name="Gardian Z."/>
            <person name="Shivaramu S."/>
            <person name="Koblizek M."/>
            <person name="Engelhardt F."/>
            <person name="Kaftan D."/>
        </authorList>
    </citation>
    <scope>NUCLEOTIDE SEQUENCE [LARGE SCALE GENOMIC DNA]</scope>
    <source>
        <strain evidence="2 3">R-30</strain>
    </source>
</reference>
<accession>A0ABZ0PBU4</accession>
<evidence type="ECO:0000313" key="3">
    <source>
        <dbReference type="Proteomes" id="UP001305521"/>
    </source>
</evidence>
<sequence>MIRRLALALMLAAPGLAAPGLAAAQMQDCVAAGLLAVDEVTYGTQRIPRDPNNPASRDQITLSVGVRNISPATQNFTAMFSAPPVQQDFLGGQRWTLAPGARTTIIVANVLRPAMSVELVRSRLRLVCG</sequence>
<name>A0ABZ0PBU4_9PROT</name>
<keyword evidence="1" id="KW-0732">Signal</keyword>
<dbReference type="Proteomes" id="UP001305521">
    <property type="component" value="Chromosome"/>
</dbReference>
<evidence type="ECO:0000313" key="2">
    <source>
        <dbReference type="EMBL" id="WPB83057.1"/>
    </source>
</evidence>